<keyword evidence="2" id="KW-1185">Reference proteome</keyword>
<name>A0ACB7TJV1_HYAAI</name>
<evidence type="ECO:0000313" key="1">
    <source>
        <dbReference type="EMBL" id="KAH6945652.1"/>
    </source>
</evidence>
<comment type="caution">
    <text evidence="1">The sequence shown here is derived from an EMBL/GenBank/DDBJ whole genome shotgun (WGS) entry which is preliminary data.</text>
</comment>
<organism evidence="1 2">
    <name type="scientific">Hyalomma asiaticum</name>
    <name type="common">Tick</name>
    <dbReference type="NCBI Taxonomy" id="266040"/>
    <lineage>
        <taxon>Eukaryota</taxon>
        <taxon>Metazoa</taxon>
        <taxon>Ecdysozoa</taxon>
        <taxon>Arthropoda</taxon>
        <taxon>Chelicerata</taxon>
        <taxon>Arachnida</taxon>
        <taxon>Acari</taxon>
        <taxon>Parasitiformes</taxon>
        <taxon>Ixodida</taxon>
        <taxon>Ixodoidea</taxon>
        <taxon>Ixodidae</taxon>
        <taxon>Hyalomminae</taxon>
        <taxon>Hyalomma</taxon>
    </lineage>
</organism>
<evidence type="ECO:0000313" key="2">
    <source>
        <dbReference type="Proteomes" id="UP000821845"/>
    </source>
</evidence>
<dbReference type="EMBL" id="CM023481">
    <property type="protein sequence ID" value="KAH6945652.1"/>
    <property type="molecule type" value="Genomic_DNA"/>
</dbReference>
<proteinExistence type="predicted"/>
<gene>
    <name evidence="1" type="ORF">HPB50_009525</name>
</gene>
<dbReference type="Proteomes" id="UP000821845">
    <property type="component" value="Chromosome 1"/>
</dbReference>
<reference evidence="1" key="1">
    <citation type="submission" date="2020-05" db="EMBL/GenBank/DDBJ databases">
        <title>Large-scale comparative analyses of tick genomes elucidate their genetic diversity and vector capacities.</title>
        <authorList>
            <person name="Jia N."/>
            <person name="Wang J."/>
            <person name="Shi W."/>
            <person name="Du L."/>
            <person name="Sun Y."/>
            <person name="Zhan W."/>
            <person name="Jiang J."/>
            <person name="Wang Q."/>
            <person name="Zhang B."/>
            <person name="Ji P."/>
            <person name="Sakyi L.B."/>
            <person name="Cui X."/>
            <person name="Yuan T."/>
            <person name="Jiang B."/>
            <person name="Yang W."/>
            <person name="Lam T.T.-Y."/>
            <person name="Chang Q."/>
            <person name="Ding S."/>
            <person name="Wang X."/>
            <person name="Zhu J."/>
            <person name="Ruan X."/>
            <person name="Zhao L."/>
            <person name="Wei J."/>
            <person name="Que T."/>
            <person name="Du C."/>
            <person name="Cheng J."/>
            <person name="Dai P."/>
            <person name="Han X."/>
            <person name="Huang E."/>
            <person name="Gao Y."/>
            <person name="Liu J."/>
            <person name="Shao H."/>
            <person name="Ye R."/>
            <person name="Li L."/>
            <person name="Wei W."/>
            <person name="Wang X."/>
            <person name="Wang C."/>
            <person name="Yang T."/>
            <person name="Huo Q."/>
            <person name="Li W."/>
            <person name="Guo W."/>
            <person name="Chen H."/>
            <person name="Zhou L."/>
            <person name="Ni X."/>
            <person name="Tian J."/>
            <person name="Zhou Y."/>
            <person name="Sheng Y."/>
            <person name="Liu T."/>
            <person name="Pan Y."/>
            <person name="Xia L."/>
            <person name="Li J."/>
            <person name="Zhao F."/>
            <person name="Cao W."/>
        </authorList>
    </citation>
    <scope>NUCLEOTIDE SEQUENCE</scope>
    <source>
        <strain evidence="1">Hyas-2018</strain>
    </source>
</reference>
<sequence length="265" mass="29662">MKDPARAGTRALLGIDLRKAFDDATHEAIAQRLAATYPGKHTYNCVWSFLRGRTVGLSLTDSNAKKKLTQTNKGTPRGAVLSPFLFNLIEEALQEAVDTVAEYGGEKSELLLMRPPDYRKIKRPPPPTITIKIDGSEIRVVKHLRVLGLHVQMGRNKYVALVRLTATVTQTARLLARMSARKRGMRREGTSAAAGRLRNQKDHVRFAILATTEGRERKKSTDSYEKSTRSPWAPLEISTTHLLNVGAHNTLDELVEAYRTTQHER</sequence>
<protein>
    <submittedName>
        <fullName evidence="1">Uncharacterized protein</fullName>
    </submittedName>
</protein>
<accession>A0ACB7TJV1</accession>